<dbReference type="PROSITE" id="PS50048">
    <property type="entry name" value="ZN2_CY6_FUNGAL_2"/>
    <property type="match status" value="1"/>
</dbReference>
<evidence type="ECO:0000313" key="8">
    <source>
        <dbReference type="EMBL" id="KFX45376.1"/>
    </source>
</evidence>
<dbReference type="CDD" id="cd12148">
    <property type="entry name" value="fungal_TF_MHR"/>
    <property type="match status" value="1"/>
</dbReference>
<dbReference type="GO" id="GO:0003677">
    <property type="term" value="F:DNA binding"/>
    <property type="evidence" value="ECO:0007669"/>
    <property type="project" value="UniProtKB-KW"/>
</dbReference>
<organism evidence="8">
    <name type="scientific">Talaromyces marneffei PM1</name>
    <dbReference type="NCBI Taxonomy" id="1077442"/>
    <lineage>
        <taxon>Eukaryota</taxon>
        <taxon>Fungi</taxon>
        <taxon>Dikarya</taxon>
        <taxon>Ascomycota</taxon>
        <taxon>Pezizomycotina</taxon>
        <taxon>Eurotiomycetes</taxon>
        <taxon>Eurotiomycetidae</taxon>
        <taxon>Eurotiales</taxon>
        <taxon>Trichocomaceae</taxon>
        <taxon>Talaromyces</taxon>
        <taxon>Talaromyces sect. Talaromyces</taxon>
    </lineage>
</organism>
<dbReference type="InterPro" id="IPR050613">
    <property type="entry name" value="Sec_Metabolite_Reg"/>
</dbReference>
<evidence type="ECO:0000256" key="1">
    <source>
        <dbReference type="ARBA" id="ARBA00004123"/>
    </source>
</evidence>
<evidence type="ECO:0000259" key="7">
    <source>
        <dbReference type="PROSITE" id="PS50048"/>
    </source>
</evidence>
<dbReference type="GO" id="GO:0005634">
    <property type="term" value="C:nucleus"/>
    <property type="evidence" value="ECO:0007669"/>
    <property type="project" value="UniProtKB-SubCell"/>
</dbReference>
<reference evidence="8" key="2">
    <citation type="journal article" date="2014" name="PLoS Genet.">
        <title>Signature gene expression reveals novel clues to the molecular mechanisms of dimorphic transition in Penicillium marneffei.</title>
        <authorList>
            <person name="Yang E."/>
            <person name="Wang G."/>
            <person name="Cai J."/>
            <person name="Woo P.C."/>
            <person name="Lau S.K."/>
            <person name="Yuen K.-Y."/>
            <person name="Chow W.-N."/>
            <person name="Lin X."/>
        </authorList>
    </citation>
    <scope>NUCLEOTIDE SEQUENCE</scope>
    <source>
        <strain evidence="8">PM1</strain>
    </source>
</reference>
<evidence type="ECO:0000256" key="5">
    <source>
        <dbReference type="ARBA" id="ARBA00023242"/>
    </source>
</evidence>
<evidence type="ECO:0000256" key="2">
    <source>
        <dbReference type="ARBA" id="ARBA00023015"/>
    </source>
</evidence>
<dbReference type="SMART" id="SM00066">
    <property type="entry name" value="GAL4"/>
    <property type="match status" value="1"/>
</dbReference>
<dbReference type="PANTHER" id="PTHR31001">
    <property type="entry name" value="UNCHARACTERIZED TRANSCRIPTIONAL REGULATORY PROTEIN"/>
    <property type="match status" value="1"/>
</dbReference>
<dbReference type="GO" id="GO:0008270">
    <property type="term" value="F:zinc ion binding"/>
    <property type="evidence" value="ECO:0007669"/>
    <property type="project" value="InterPro"/>
</dbReference>
<name>A0A093VFB4_TALMA</name>
<feature type="region of interest" description="Disordered" evidence="6">
    <location>
        <begin position="58"/>
        <end position="108"/>
    </location>
</feature>
<dbReference type="InterPro" id="IPR001138">
    <property type="entry name" value="Zn2Cys6_DnaBD"/>
</dbReference>
<evidence type="ECO:0000256" key="3">
    <source>
        <dbReference type="ARBA" id="ARBA00023125"/>
    </source>
</evidence>
<evidence type="ECO:0000256" key="6">
    <source>
        <dbReference type="SAM" id="MobiDB-lite"/>
    </source>
</evidence>
<comment type="caution">
    <text evidence="8">The sequence shown here is derived from an EMBL/GenBank/DDBJ whole genome shotgun (WGS) entry which is preliminary data.</text>
</comment>
<gene>
    <name evidence="8" type="ORF">GQ26_0230350</name>
</gene>
<keyword evidence="3" id="KW-0238">DNA-binding</keyword>
<dbReference type="PANTHER" id="PTHR31001:SF90">
    <property type="entry name" value="CENTROMERE DNA-BINDING PROTEIN COMPLEX CBF3 SUBUNIT B"/>
    <property type="match status" value="1"/>
</dbReference>
<comment type="subcellular location">
    <subcellularLocation>
        <location evidence="1">Nucleus</location>
    </subcellularLocation>
</comment>
<protein>
    <submittedName>
        <fullName evidence="8">Oleate activated transcription factor 3</fullName>
    </submittedName>
</protein>
<evidence type="ECO:0000256" key="4">
    <source>
        <dbReference type="ARBA" id="ARBA00023163"/>
    </source>
</evidence>
<dbReference type="Pfam" id="PF00172">
    <property type="entry name" value="Zn_clus"/>
    <property type="match status" value="1"/>
</dbReference>
<proteinExistence type="predicted"/>
<keyword evidence="2" id="KW-0805">Transcription regulation</keyword>
<feature type="compositionally biased region" description="Polar residues" evidence="6">
    <location>
        <begin position="71"/>
        <end position="108"/>
    </location>
</feature>
<dbReference type="InterPro" id="IPR036864">
    <property type="entry name" value="Zn2-C6_fun-type_DNA-bd_sf"/>
</dbReference>
<keyword evidence="4" id="KW-0804">Transcription</keyword>
<accession>A0A093VFB4</accession>
<dbReference type="EMBL" id="JPOX01000023">
    <property type="protein sequence ID" value="KFX45376.1"/>
    <property type="molecule type" value="Genomic_DNA"/>
</dbReference>
<feature type="domain" description="Zn(2)-C6 fungal-type" evidence="7">
    <location>
        <begin position="22"/>
        <end position="53"/>
    </location>
</feature>
<dbReference type="GO" id="GO:0000981">
    <property type="term" value="F:DNA-binding transcription factor activity, RNA polymerase II-specific"/>
    <property type="evidence" value="ECO:0007669"/>
    <property type="project" value="InterPro"/>
</dbReference>
<dbReference type="CDD" id="cd00067">
    <property type="entry name" value="GAL4"/>
    <property type="match status" value="1"/>
</dbReference>
<dbReference type="AlphaFoldDB" id="A0A093VFB4"/>
<dbReference type="PROSITE" id="PS00463">
    <property type="entry name" value="ZN2_CY6_FUNGAL_1"/>
    <property type="match status" value="1"/>
</dbReference>
<sequence length="475" mass="53754">MDPCRLSAPSTARRKRPRPAYSCIECTRRKLRCSKQIPCSACIERGIEQLCRRRPESESVAGRRSCRTTRTESPTTNNDLSHASRNTPASVISSSVLSPPQSTPTASDGIQIARSHAPLNRPRQKPVENIAQDAAVMLEFLALNRQRVIQVAKVGQPQHSGRDSNTVETFDPLLTLEKIRAIMLYHEESISWIHNVVHLPTFRKQCEQSFADPTQIEGSWVGLYYAMLAVTLYHMDPLLLQELDIHLPPSAVRIAQCLCLHRLGSDPRENTNTVEESPRAMQQRLIDREISKRVWWFLVRQDWLQIPFNNTYNIHPTQFNTPMPKNCGEEPSLMFSSNAVIDHDQEHYTQGSYTMVLNHVAVLIWKTQDQLCQQGHPNAVEGGLHKLYGEVIQSDLLLDTSTFSNSQLQGSMVRIYQGFVSPNYAPESCHNTFATRGPLHIHCQEPVDSKHTSFDDGSVASIRTYIFKGYRSTVA</sequence>
<reference key="1">
    <citation type="journal article" date="2014" name="PLoS Genet.">
        <title>Signature Gene Expression Reveals Novel Clues to the Molecular Mechanisms of Dimorphic Transition in Penicillium marneffei.</title>
        <authorList>
            <person name="Yang E."/>
            <person name="Wang G."/>
            <person name="Cai J."/>
            <person name="Woo P.C."/>
            <person name="Lau S.K."/>
            <person name="Yuen K.-Y."/>
            <person name="Chow W.-N."/>
            <person name="Lin X."/>
        </authorList>
    </citation>
    <scope>NUCLEOTIDE SEQUENCE [LARGE SCALE GENOMIC DNA]</scope>
    <source>
        <strain>PM1</strain>
    </source>
</reference>
<dbReference type="SUPFAM" id="SSF57701">
    <property type="entry name" value="Zn2/Cys6 DNA-binding domain"/>
    <property type="match status" value="1"/>
</dbReference>
<keyword evidence="5" id="KW-0539">Nucleus</keyword>